<organism evidence="1">
    <name type="scientific">marine sediment metagenome</name>
    <dbReference type="NCBI Taxonomy" id="412755"/>
    <lineage>
        <taxon>unclassified sequences</taxon>
        <taxon>metagenomes</taxon>
        <taxon>ecological metagenomes</taxon>
    </lineage>
</organism>
<gene>
    <name evidence="1" type="ORF">S01H1_36068</name>
</gene>
<accession>X0UMN4</accession>
<dbReference type="AlphaFoldDB" id="X0UMN4"/>
<sequence>MLGTITFPRLTFEIMYQNGIKPFIQGAESGNYRQSYKGFKTMLMAMAGSRAARWLLYAITGRVAYGIADTIFRYTPPAPGLSKVQQMFDDVNGTLRRAQQNDEPIPKTAGIILGQVSGQLEMFIPFCDIALDYYETQNDVYGVRLYSLLKKDARSAWKLQTGSKFSEASRSDNERIQHMFWGG</sequence>
<feature type="non-terminal residue" evidence="1">
    <location>
        <position position="183"/>
    </location>
</feature>
<name>X0UMN4_9ZZZZ</name>
<proteinExistence type="predicted"/>
<comment type="caution">
    <text evidence="1">The sequence shown here is derived from an EMBL/GenBank/DDBJ whole genome shotgun (WGS) entry which is preliminary data.</text>
</comment>
<reference evidence="1" key="1">
    <citation type="journal article" date="2014" name="Front. Microbiol.">
        <title>High frequency of phylogenetically diverse reductive dehalogenase-homologous genes in deep subseafloor sedimentary metagenomes.</title>
        <authorList>
            <person name="Kawai M."/>
            <person name="Futagami T."/>
            <person name="Toyoda A."/>
            <person name="Takaki Y."/>
            <person name="Nishi S."/>
            <person name="Hori S."/>
            <person name="Arai W."/>
            <person name="Tsubouchi T."/>
            <person name="Morono Y."/>
            <person name="Uchiyama I."/>
            <person name="Ito T."/>
            <person name="Fujiyama A."/>
            <person name="Inagaki F."/>
            <person name="Takami H."/>
        </authorList>
    </citation>
    <scope>NUCLEOTIDE SEQUENCE</scope>
    <source>
        <strain evidence="1">Expedition CK06-06</strain>
    </source>
</reference>
<protein>
    <submittedName>
        <fullName evidence="1">Uncharacterized protein</fullName>
    </submittedName>
</protein>
<dbReference type="EMBL" id="BARS01022569">
    <property type="protein sequence ID" value="GAG01583.1"/>
    <property type="molecule type" value="Genomic_DNA"/>
</dbReference>
<evidence type="ECO:0000313" key="1">
    <source>
        <dbReference type="EMBL" id="GAG01583.1"/>
    </source>
</evidence>